<name>A0A210QW30_MIZYE</name>
<dbReference type="AlphaFoldDB" id="A0A210QW30"/>
<comment type="caution">
    <text evidence="2">The sequence shown here is derived from an EMBL/GenBank/DDBJ whole genome shotgun (WGS) entry which is preliminary data.</text>
</comment>
<evidence type="ECO:0000313" key="3">
    <source>
        <dbReference type="Proteomes" id="UP000242188"/>
    </source>
</evidence>
<dbReference type="EMBL" id="NEDP02001554">
    <property type="protein sequence ID" value="OWF52978.1"/>
    <property type="molecule type" value="Genomic_DNA"/>
</dbReference>
<protein>
    <recommendedName>
        <fullName evidence="4">Tyrosyl-DNA phosphodiesterase 1</fullName>
    </recommendedName>
</protein>
<keyword evidence="3" id="KW-1185">Reference proteome</keyword>
<feature type="compositionally biased region" description="Basic and acidic residues" evidence="1">
    <location>
        <begin position="1"/>
        <end position="10"/>
    </location>
</feature>
<feature type="region of interest" description="Disordered" evidence="1">
    <location>
        <begin position="1"/>
        <end position="35"/>
    </location>
</feature>
<dbReference type="OrthoDB" id="6285499at2759"/>
<feature type="compositionally biased region" description="Basic and acidic residues" evidence="1">
    <location>
        <begin position="26"/>
        <end position="35"/>
    </location>
</feature>
<organism evidence="2 3">
    <name type="scientific">Mizuhopecten yessoensis</name>
    <name type="common">Japanese scallop</name>
    <name type="synonym">Patinopecten yessoensis</name>
    <dbReference type="NCBI Taxonomy" id="6573"/>
    <lineage>
        <taxon>Eukaryota</taxon>
        <taxon>Metazoa</taxon>
        <taxon>Spiralia</taxon>
        <taxon>Lophotrochozoa</taxon>
        <taxon>Mollusca</taxon>
        <taxon>Bivalvia</taxon>
        <taxon>Autobranchia</taxon>
        <taxon>Pteriomorphia</taxon>
        <taxon>Pectinida</taxon>
        <taxon>Pectinoidea</taxon>
        <taxon>Pectinidae</taxon>
        <taxon>Mizuhopecten</taxon>
    </lineage>
</organism>
<sequence length="233" mass="26909">MEPIKRKLDSGSDNTKNVAKTKKSKTKESHSSELEAKKIKTPEEISIGRFVNGRTDIYPVWQSLLQRWFSESSTEVYIVTPFMDLERLYEICFFMLENQSAANLRAIYVREISNVRVPKKNPPKFIPYWKFGPGYKPDDPEAYGALIRAFLDAFSPKYRSYVKEHVISKLTNPKSTFHGKFAAGVKANSAQVLITSANFQGHHFDHNNYETVCYSTMTKLDFEDRFLNNIQIE</sequence>
<evidence type="ECO:0000313" key="2">
    <source>
        <dbReference type="EMBL" id="OWF52978.1"/>
    </source>
</evidence>
<accession>A0A210QW30</accession>
<reference evidence="2 3" key="1">
    <citation type="journal article" date="2017" name="Nat. Ecol. Evol.">
        <title>Scallop genome provides insights into evolution of bilaterian karyotype and development.</title>
        <authorList>
            <person name="Wang S."/>
            <person name="Zhang J."/>
            <person name="Jiao W."/>
            <person name="Li J."/>
            <person name="Xun X."/>
            <person name="Sun Y."/>
            <person name="Guo X."/>
            <person name="Huan P."/>
            <person name="Dong B."/>
            <person name="Zhang L."/>
            <person name="Hu X."/>
            <person name="Sun X."/>
            <person name="Wang J."/>
            <person name="Zhao C."/>
            <person name="Wang Y."/>
            <person name="Wang D."/>
            <person name="Huang X."/>
            <person name="Wang R."/>
            <person name="Lv J."/>
            <person name="Li Y."/>
            <person name="Zhang Z."/>
            <person name="Liu B."/>
            <person name="Lu W."/>
            <person name="Hui Y."/>
            <person name="Liang J."/>
            <person name="Zhou Z."/>
            <person name="Hou R."/>
            <person name="Li X."/>
            <person name="Liu Y."/>
            <person name="Li H."/>
            <person name="Ning X."/>
            <person name="Lin Y."/>
            <person name="Zhao L."/>
            <person name="Xing Q."/>
            <person name="Dou J."/>
            <person name="Li Y."/>
            <person name="Mao J."/>
            <person name="Guo H."/>
            <person name="Dou H."/>
            <person name="Li T."/>
            <person name="Mu C."/>
            <person name="Jiang W."/>
            <person name="Fu Q."/>
            <person name="Fu X."/>
            <person name="Miao Y."/>
            <person name="Liu J."/>
            <person name="Yu Q."/>
            <person name="Li R."/>
            <person name="Liao H."/>
            <person name="Li X."/>
            <person name="Kong Y."/>
            <person name="Jiang Z."/>
            <person name="Chourrout D."/>
            <person name="Li R."/>
            <person name="Bao Z."/>
        </authorList>
    </citation>
    <scope>NUCLEOTIDE SEQUENCE [LARGE SCALE GENOMIC DNA]</scope>
    <source>
        <strain evidence="2 3">PY_sf001</strain>
    </source>
</reference>
<evidence type="ECO:0000256" key="1">
    <source>
        <dbReference type="SAM" id="MobiDB-lite"/>
    </source>
</evidence>
<proteinExistence type="predicted"/>
<gene>
    <name evidence="2" type="ORF">KP79_PYT16353</name>
</gene>
<evidence type="ECO:0008006" key="4">
    <source>
        <dbReference type="Google" id="ProtNLM"/>
    </source>
</evidence>
<dbReference type="Proteomes" id="UP000242188">
    <property type="component" value="Unassembled WGS sequence"/>
</dbReference>